<dbReference type="GO" id="GO:0004252">
    <property type="term" value="F:serine-type endopeptidase activity"/>
    <property type="evidence" value="ECO:0007669"/>
    <property type="project" value="InterPro"/>
</dbReference>
<dbReference type="Gene3D" id="3.30.230.10">
    <property type="match status" value="1"/>
</dbReference>
<feature type="domain" description="Lon proteolytic" evidence="1">
    <location>
        <begin position="20"/>
        <end position="86"/>
    </location>
</feature>
<dbReference type="EMBL" id="VSSQ01023735">
    <property type="protein sequence ID" value="MPM70849.1"/>
    <property type="molecule type" value="Genomic_DNA"/>
</dbReference>
<dbReference type="GO" id="GO:0005829">
    <property type="term" value="C:cytosol"/>
    <property type="evidence" value="ECO:0007669"/>
    <property type="project" value="TreeGrafter"/>
</dbReference>
<dbReference type="Pfam" id="PF05362">
    <property type="entry name" value="Lon_C"/>
    <property type="match status" value="1"/>
</dbReference>
<dbReference type="GO" id="GO:0004176">
    <property type="term" value="F:ATP-dependent peptidase activity"/>
    <property type="evidence" value="ECO:0007669"/>
    <property type="project" value="InterPro"/>
</dbReference>
<keyword evidence="2" id="KW-0378">Hydrolase</keyword>
<evidence type="ECO:0000313" key="2">
    <source>
        <dbReference type="EMBL" id="MPM70849.1"/>
    </source>
</evidence>
<protein>
    <submittedName>
        <fullName evidence="2">DNA repair protein RadA</fullName>
        <ecNumber evidence="2">3.6.4.-</ecNumber>
    </submittedName>
</protein>
<proteinExistence type="predicted"/>
<dbReference type="PANTHER" id="PTHR32472">
    <property type="entry name" value="DNA REPAIR PROTEIN RADA"/>
    <property type="match status" value="1"/>
</dbReference>
<dbReference type="SUPFAM" id="SSF54211">
    <property type="entry name" value="Ribosomal protein S5 domain 2-like"/>
    <property type="match status" value="1"/>
</dbReference>
<dbReference type="PRINTS" id="PR00830">
    <property type="entry name" value="ENDOLAPTASE"/>
</dbReference>
<dbReference type="PANTHER" id="PTHR32472:SF10">
    <property type="entry name" value="DNA REPAIR PROTEIN RADA-LIKE PROTEIN"/>
    <property type="match status" value="1"/>
</dbReference>
<dbReference type="AlphaFoldDB" id="A0A645BZS6"/>
<organism evidence="2">
    <name type="scientific">bioreactor metagenome</name>
    <dbReference type="NCBI Taxonomy" id="1076179"/>
    <lineage>
        <taxon>unclassified sequences</taxon>
        <taxon>metagenomes</taxon>
        <taxon>ecological metagenomes</taxon>
    </lineage>
</organism>
<dbReference type="EC" id="3.6.4.-" evidence="2"/>
<dbReference type="InterPro" id="IPR020568">
    <property type="entry name" value="Ribosomal_Su5_D2-typ_SF"/>
</dbReference>
<accession>A0A645BZS6</accession>
<dbReference type="GO" id="GO:0006508">
    <property type="term" value="P:proteolysis"/>
    <property type="evidence" value="ECO:0007669"/>
    <property type="project" value="InterPro"/>
</dbReference>
<name>A0A645BZS6_9ZZZZ</name>
<dbReference type="GO" id="GO:0000725">
    <property type="term" value="P:recombinational repair"/>
    <property type="evidence" value="ECO:0007669"/>
    <property type="project" value="TreeGrafter"/>
</dbReference>
<dbReference type="InterPro" id="IPR014721">
    <property type="entry name" value="Ribsml_uS5_D2-typ_fold_subgr"/>
</dbReference>
<comment type="caution">
    <text evidence="2">The sequence shown here is derived from an EMBL/GenBank/DDBJ whole genome shotgun (WGS) entry which is preliminary data.</text>
</comment>
<sequence length="108" mass="11405">MGTLDVYLNIVGGLRLDDTACDLAVVLAVTSSLMDKAIPDDMLAIGEVGLGGEVRSVGNIDTRLREAARIGFSRVVLPKHSLAQLDTKQYPALELLGVSSIRSAIALL</sequence>
<dbReference type="InterPro" id="IPR008269">
    <property type="entry name" value="Lon_proteolytic"/>
</dbReference>
<evidence type="ECO:0000259" key="1">
    <source>
        <dbReference type="Pfam" id="PF05362"/>
    </source>
</evidence>
<gene>
    <name evidence="2" type="primary">radA_32</name>
    <name evidence="2" type="ORF">SDC9_117810</name>
</gene>
<reference evidence="2" key="1">
    <citation type="submission" date="2019-08" db="EMBL/GenBank/DDBJ databases">
        <authorList>
            <person name="Kucharzyk K."/>
            <person name="Murdoch R.W."/>
            <person name="Higgins S."/>
            <person name="Loffler F."/>
        </authorList>
    </citation>
    <scope>NUCLEOTIDE SEQUENCE</scope>
</reference>